<dbReference type="InterPro" id="IPR010985">
    <property type="entry name" value="Ribbon_hlx_hlx"/>
</dbReference>
<evidence type="ECO:0000313" key="1">
    <source>
        <dbReference type="EMBL" id="SFV62089.1"/>
    </source>
</evidence>
<dbReference type="AlphaFoldDB" id="A0A1W1C8L0"/>
<gene>
    <name evidence="1" type="ORF">MNB_SUP05-5-630</name>
</gene>
<protein>
    <recommendedName>
        <fullName evidence="2">Ribbon-helix-helix protein CopG domain-containing protein</fullName>
    </recommendedName>
</protein>
<dbReference type="Gene3D" id="1.10.1220.10">
    <property type="entry name" value="Met repressor-like"/>
    <property type="match status" value="1"/>
</dbReference>
<proteinExistence type="predicted"/>
<evidence type="ECO:0008006" key="2">
    <source>
        <dbReference type="Google" id="ProtNLM"/>
    </source>
</evidence>
<dbReference type="InterPro" id="IPR013321">
    <property type="entry name" value="Arc_rbn_hlx_hlx"/>
</dbReference>
<name>A0A1W1C8L0_9ZZZZ</name>
<reference evidence="1" key="1">
    <citation type="submission" date="2016-10" db="EMBL/GenBank/DDBJ databases">
        <authorList>
            <person name="de Groot N.N."/>
        </authorList>
    </citation>
    <scope>NUCLEOTIDE SEQUENCE</scope>
</reference>
<dbReference type="GO" id="GO:0006355">
    <property type="term" value="P:regulation of DNA-templated transcription"/>
    <property type="evidence" value="ECO:0007669"/>
    <property type="project" value="InterPro"/>
</dbReference>
<accession>A0A1W1C8L0</accession>
<dbReference type="SUPFAM" id="SSF47598">
    <property type="entry name" value="Ribbon-helix-helix"/>
    <property type="match status" value="1"/>
</dbReference>
<sequence length="86" mass="9891">MHPIAELEKQQVGLRMPVYLLNELDELTSKYKVNRSDILIEATKSYIQAIKEDEVHGRLKTALKEVKMDIDGKLELPDARSLLDEL</sequence>
<dbReference type="EMBL" id="FPHJ01000036">
    <property type="protein sequence ID" value="SFV62089.1"/>
    <property type="molecule type" value="Genomic_DNA"/>
</dbReference>
<organism evidence="1">
    <name type="scientific">hydrothermal vent metagenome</name>
    <dbReference type="NCBI Taxonomy" id="652676"/>
    <lineage>
        <taxon>unclassified sequences</taxon>
        <taxon>metagenomes</taxon>
        <taxon>ecological metagenomes</taxon>
    </lineage>
</organism>